<gene>
    <name evidence="1" type="ORF">DCO56_21905</name>
</gene>
<protein>
    <recommendedName>
        <fullName evidence="3">DUF4374 domain-containing protein</fullName>
    </recommendedName>
</protein>
<sequence>MKFSFQTCVIVLFASLIGVASCKKLDDEPERGEATLISRLYISFQNYQANNSSIKNLFIVDPADTNSLDNIYQYLSPAKGGGPVIFDPNAKSIFQASSGTVAQDTFIQRIALDDVYGIPGNASAIGYTGFANVKGLAYYTYAQQNGNSGSVLTNFLLAVTNNNMLYAVSRPEGKGGSTGGSKIIDKQISLGDIVPTSVTLLQSNTSDPNEKLLLVGFDEEGANNRSGFAVYTNLKRELIDRARDTIVNSNTFSPAMKVYIQGKTGLGAVSYAPNKALLAVTAGEEVLFFKNPKELFSGSGEKTIAPDYVIGGTNTGLKAPWGIAIDDRTKNGEFFYVSDLTTRKISRFKLTDQGNATPEMTKNYGTLIPNYIFLDARERTDF</sequence>
<dbReference type="EMBL" id="QCXX01000007">
    <property type="protein sequence ID" value="PUV22220.1"/>
    <property type="molecule type" value="Genomic_DNA"/>
</dbReference>
<dbReference type="PROSITE" id="PS51257">
    <property type="entry name" value="PROKAR_LIPOPROTEIN"/>
    <property type="match status" value="1"/>
</dbReference>
<evidence type="ECO:0000313" key="1">
    <source>
        <dbReference type="EMBL" id="PUV22220.1"/>
    </source>
</evidence>
<name>A0A363NNC9_9SPHI</name>
<dbReference type="RefSeq" id="WP_108635885.1">
    <property type="nucleotide sequence ID" value="NZ_QCXX01000007.1"/>
</dbReference>
<reference evidence="1 2" key="1">
    <citation type="submission" date="2018-04" db="EMBL/GenBank/DDBJ databases">
        <title>Sphingobacterium sp. M46 Genome.</title>
        <authorList>
            <person name="Cheng J."/>
            <person name="Li Y."/>
        </authorList>
    </citation>
    <scope>NUCLEOTIDE SEQUENCE [LARGE SCALE GENOMIC DNA]</scope>
    <source>
        <strain evidence="1 2">M46</strain>
    </source>
</reference>
<evidence type="ECO:0008006" key="3">
    <source>
        <dbReference type="Google" id="ProtNLM"/>
    </source>
</evidence>
<dbReference type="Proteomes" id="UP000250831">
    <property type="component" value="Unassembled WGS sequence"/>
</dbReference>
<dbReference type="OrthoDB" id="697094at2"/>
<accession>A0A363NNC9</accession>
<proteinExistence type="predicted"/>
<organism evidence="1 2">
    <name type="scientific">Sphingobacterium athyrii</name>
    <dbReference type="NCBI Taxonomy" id="2152717"/>
    <lineage>
        <taxon>Bacteria</taxon>
        <taxon>Pseudomonadati</taxon>
        <taxon>Bacteroidota</taxon>
        <taxon>Sphingobacteriia</taxon>
        <taxon>Sphingobacteriales</taxon>
        <taxon>Sphingobacteriaceae</taxon>
        <taxon>Sphingobacterium</taxon>
    </lineage>
</organism>
<comment type="caution">
    <text evidence="1">The sequence shown here is derived from an EMBL/GenBank/DDBJ whole genome shotgun (WGS) entry which is preliminary data.</text>
</comment>
<keyword evidence="2" id="KW-1185">Reference proteome</keyword>
<dbReference type="AlphaFoldDB" id="A0A363NNC9"/>
<evidence type="ECO:0000313" key="2">
    <source>
        <dbReference type="Proteomes" id="UP000250831"/>
    </source>
</evidence>